<organism evidence="2 3">
    <name type="scientific">Candidatus Peribacter riflensis</name>
    <dbReference type="NCBI Taxonomy" id="1735162"/>
    <lineage>
        <taxon>Bacteria</taxon>
        <taxon>Candidatus Peregrinibacteriota</taxon>
        <taxon>Candidatus Peribacteria</taxon>
        <taxon>Candidatus Peribacterales</taxon>
        <taxon>Candidatus Peribacteraceae</taxon>
        <taxon>Candidatus Peribacter</taxon>
    </lineage>
</organism>
<sequence>MIAARILDKMEWYAAHVDPLHFAKPLQGSRRGLFRFRVGDYRILVDVKGRMHVIEVFAVRHRREAYQS</sequence>
<accession>A0A0S1SIB7</accession>
<evidence type="ECO:0000313" key="2">
    <source>
        <dbReference type="EMBL" id="ALM12939.1"/>
    </source>
</evidence>
<accession>A0A0S1SSM7</accession>
<dbReference type="Proteomes" id="UP000069135">
    <property type="component" value="Chromosome"/>
</dbReference>
<accession>A0A0S1SK69</accession>
<dbReference type="InterPro" id="IPR035093">
    <property type="entry name" value="RelE/ParE_toxin_dom_sf"/>
</dbReference>
<dbReference type="InterPro" id="IPR007712">
    <property type="entry name" value="RelE/ParE_toxin"/>
</dbReference>
<dbReference type="AlphaFoldDB" id="A0A0S1SIB7"/>
<dbReference type="Gene3D" id="3.30.2310.20">
    <property type="entry name" value="RelE-like"/>
    <property type="match status" value="1"/>
</dbReference>
<dbReference type="KEGG" id="prf:PeribacterA2_0240"/>
<dbReference type="Pfam" id="PF05016">
    <property type="entry name" value="ParE_toxin"/>
    <property type="match status" value="1"/>
</dbReference>
<evidence type="ECO:0000256" key="1">
    <source>
        <dbReference type="ARBA" id="ARBA00022649"/>
    </source>
</evidence>
<dbReference type="SUPFAM" id="SSF143011">
    <property type="entry name" value="RelE-like"/>
    <property type="match status" value="1"/>
</dbReference>
<dbReference type="STRING" id="1735162.PeribacterB2_0240"/>
<proteinExistence type="predicted"/>
<accession>A0A0S1SLS7</accession>
<keyword evidence="1" id="KW-1277">Toxin-antitoxin system</keyword>
<gene>
    <name evidence="2" type="ORF">PeribacterD1_0240</name>
</gene>
<accession>A0A0S1SUN6</accession>
<reference evidence="3" key="1">
    <citation type="submission" date="2015-10" db="EMBL/GenBank/DDBJ databases">
        <title>Analysis of five complete genome sequences for members of the class Peribacteria in the recently recognized Peregrinibacteria bacterial phylum.</title>
        <authorList>
            <person name="Anantharaman K."/>
            <person name="Brown C.T."/>
            <person name="Burstein D."/>
            <person name="Castelle C.J."/>
            <person name="Probst A.J."/>
            <person name="Thomas B.C."/>
            <person name="Williams K.H."/>
            <person name="Banfield J.F."/>
        </authorList>
    </citation>
    <scope>NUCLEOTIDE SEQUENCE [LARGE SCALE GENOMIC DNA]</scope>
</reference>
<name>A0A0S1SIB7_9BACT</name>
<dbReference type="EMBL" id="CP013065">
    <property type="protein sequence ID" value="ALM12939.1"/>
    <property type="molecule type" value="Genomic_DNA"/>
</dbReference>
<protein>
    <submittedName>
        <fullName evidence="2">Addiction module antitoxin</fullName>
    </submittedName>
</protein>
<reference evidence="2 3" key="2">
    <citation type="journal article" date="2016" name="PeerJ">
        <title>Analysis of five complete genome sequences for members of the class Peribacteria in the recently recognized Peregrinibacteria bacterial phylum.</title>
        <authorList>
            <person name="Anantharaman K."/>
            <person name="Brown C.T."/>
            <person name="Burstein D."/>
            <person name="Castelle C.J."/>
            <person name="Probst A.J."/>
            <person name="Thomas B.C."/>
            <person name="Williams K.H."/>
            <person name="Banfield J.F."/>
        </authorList>
    </citation>
    <scope>NUCLEOTIDE SEQUENCE [LARGE SCALE GENOMIC DNA]</scope>
    <source>
        <strain evidence="2">RIFOXYD1_FULL_PER-ii_59_16</strain>
    </source>
</reference>
<evidence type="ECO:0000313" key="3">
    <source>
        <dbReference type="Proteomes" id="UP000069135"/>
    </source>
</evidence>